<evidence type="ECO:0000256" key="4">
    <source>
        <dbReference type="ARBA" id="ARBA00023163"/>
    </source>
</evidence>
<dbReference type="PROSITE" id="PS51369">
    <property type="entry name" value="TCP"/>
    <property type="match status" value="1"/>
</dbReference>
<protein>
    <recommendedName>
        <fullName evidence="7">TCP domain-containing protein</fullName>
    </recommendedName>
</protein>
<dbReference type="InterPro" id="IPR017887">
    <property type="entry name" value="TF_TCP_subgr"/>
</dbReference>
<dbReference type="GO" id="GO:0043565">
    <property type="term" value="F:sequence-specific DNA binding"/>
    <property type="evidence" value="ECO:0007669"/>
    <property type="project" value="TreeGrafter"/>
</dbReference>
<evidence type="ECO:0000256" key="1">
    <source>
        <dbReference type="ARBA" id="ARBA00004123"/>
    </source>
</evidence>
<dbReference type="PANTHER" id="PTHR31072:SF105">
    <property type="entry name" value="TCP DOMAIN-CONTAINING PROTEIN"/>
    <property type="match status" value="1"/>
</dbReference>
<feature type="region of interest" description="Disordered" evidence="6">
    <location>
        <begin position="230"/>
        <end position="266"/>
    </location>
</feature>
<reference evidence="8 9" key="1">
    <citation type="journal article" date="2020" name="Nat. Food">
        <title>A phased Vanilla planifolia genome enables genetic improvement of flavour and production.</title>
        <authorList>
            <person name="Hasing T."/>
            <person name="Tang H."/>
            <person name="Brym M."/>
            <person name="Khazi F."/>
            <person name="Huang T."/>
            <person name="Chambers A.H."/>
        </authorList>
    </citation>
    <scope>NUCLEOTIDE SEQUENCE [LARGE SCALE GENOMIC DNA]</scope>
    <source>
        <tissue evidence="8">Leaf</tissue>
    </source>
</reference>
<dbReference type="OrthoDB" id="8904098at2759"/>
<feature type="region of interest" description="Disordered" evidence="6">
    <location>
        <begin position="394"/>
        <end position="428"/>
    </location>
</feature>
<keyword evidence="5" id="KW-0539">Nucleus</keyword>
<accession>A0A835U5E7</accession>
<feature type="domain" description="TCP" evidence="7">
    <location>
        <begin position="77"/>
        <end position="131"/>
    </location>
</feature>
<dbReference type="GO" id="GO:0003700">
    <property type="term" value="F:DNA-binding transcription factor activity"/>
    <property type="evidence" value="ECO:0007669"/>
    <property type="project" value="InterPro"/>
</dbReference>
<evidence type="ECO:0000256" key="6">
    <source>
        <dbReference type="SAM" id="MobiDB-lite"/>
    </source>
</evidence>
<evidence type="ECO:0000259" key="7">
    <source>
        <dbReference type="PROSITE" id="PS51369"/>
    </source>
</evidence>
<dbReference type="Pfam" id="PF03634">
    <property type="entry name" value="TCP"/>
    <property type="match status" value="1"/>
</dbReference>
<proteinExistence type="predicted"/>
<organism evidence="8 9">
    <name type="scientific">Vanilla planifolia</name>
    <name type="common">Vanilla</name>
    <dbReference type="NCBI Taxonomy" id="51239"/>
    <lineage>
        <taxon>Eukaryota</taxon>
        <taxon>Viridiplantae</taxon>
        <taxon>Streptophyta</taxon>
        <taxon>Embryophyta</taxon>
        <taxon>Tracheophyta</taxon>
        <taxon>Spermatophyta</taxon>
        <taxon>Magnoliopsida</taxon>
        <taxon>Liliopsida</taxon>
        <taxon>Asparagales</taxon>
        <taxon>Orchidaceae</taxon>
        <taxon>Vanilloideae</taxon>
        <taxon>Vanilleae</taxon>
        <taxon>Vanilla</taxon>
    </lineage>
</organism>
<dbReference type="AlphaFoldDB" id="A0A835U5E7"/>
<dbReference type="GO" id="GO:0005634">
    <property type="term" value="C:nucleus"/>
    <property type="evidence" value="ECO:0007669"/>
    <property type="project" value="UniProtKB-SubCell"/>
</dbReference>
<evidence type="ECO:0000256" key="3">
    <source>
        <dbReference type="ARBA" id="ARBA00023125"/>
    </source>
</evidence>
<comment type="caution">
    <text evidence="8">The sequence shown here is derived from an EMBL/GenBank/DDBJ whole genome shotgun (WGS) entry which is preliminary data.</text>
</comment>
<keyword evidence="9" id="KW-1185">Reference proteome</keyword>
<name>A0A835U5E7_VANPL</name>
<evidence type="ECO:0000256" key="2">
    <source>
        <dbReference type="ARBA" id="ARBA00023015"/>
    </source>
</evidence>
<dbReference type="PANTHER" id="PTHR31072">
    <property type="entry name" value="TRANSCRIPTION FACTOR TCP4-RELATED"/>
    <property type="match status" value="1"/>
</dbReference>
<evidence type="ECO:0000313" key="8">
    <source>
        <dbReference type="EMBL" id="KAG0448510.1"/>
    </source>
</evidence>
<evidence type="ECO:0000256" key="5">
    <source>
        <dbReference type="ARBA" id="ARBA00023242"/>
    </source>
</evidence>
<feature type="region of interest" description="Disordered" evidence="6">
    <location>
        <begin position="1"/>
        <end position="85"/>
    </location>
</feature>
<dbReference type="Proteomes" id="UP000636800">
    <property type="component" value="Unassembled WGS sequence"/>
</dbReference>
<dbReference type="InterPro" id="IPR005333">
    <property type="entry name" value="Transcription_factor_TCP"/>
</dbReference>
<comment type="subcellular location">
    <subcellularLocation>
        <location evidence="1">Nucleus</location>
    </subcellularLocation>
</comment>
<keyword evidence="4" id="KW-0804">Transcription</keyword>
<dbReference type="EMBL" id="JADCNL010000316">
    <property type="protein sequence ID" value="KAG0448510.1"/>
    <property type="molecule type" value="Genomic_DNA"/>
</dbReference>
<keyword evidence="2" id="KW-0805">Transcription regulation</keyword>
<gene>
    <name evidence="8" type="ORF">HPP92_027800</name>
</gene>
<sequence length="428" mass="44929">MEETESRHSGGTAAGTPPSLGGPHPSVDHSKLPVGRSIPGSNQVVDPSLAMFTGKTREPPPDPKMSAVAVPPPKRPSKDRHTKVDGRGRRIRMPAACAARVFQLTRELGHKSDGETIEWLLQQAEPSIIAATGTGTIPANLSTLNVSHRSCGTSLSAPPSKSVHNSFHHALSLHRQPQQEIHQQLDPSAVFGFHHLPPFSADHMAAEGLNIATADTPDNYLRKRFREDLFKDENQNSPQKGDAGVCSHSTSKPSTRSEGHPRPPTNLLPTAAMWAVTPGSSGGGGGFWMLPLTASSTTPVVAGPSQEPSLWTYPTATAGPYRTSAAAGSGTIQAPLQFMSRVNIPGGEDFSSGRAMSSMPVGSILPAAAQHLGLGITESNLGMLASLNSYNRSGGGGVPVMDHSHQHQQRRQGSDSGGGDGHHTGNSP</sequence>
<evidence type="ECO:0000313" key="9">
    <source>
        <dbReference type="Proteomes" id="UP000636800"/>
    </source>
</evidence>
<keyword evidence="3" id="KW-0238">DNA-binding</keyword>